<dbReference type="EMBL" id="ONZQ02000003">
    <property type="protein sequence ID" value="SPO00101.1"/>
    <property type="molecule type" value="Genomic_DNA"/>
</dbReference>
<evidence type="ECO:0000256" key="1">
    <source>
        <dbReference type="SAM" id="MobiDB-lite"/>
    </source>
</evidence>
<gene>
    <name evidence="3" type="ORF">DNG_02953</name>
</gene>
<dbReference type="PANTHER" id="PTHR34883:SF15">
    <property type="entry name" value="EXTRACELLULAR SERINE-RICH PROTEIN"/>
    <property type="match status" value="1"/>
</dbReference>
<name>A0AAE8ST45_9PEZI</name>
<feature type="region of interest" description="Disordered" evidence="1">
    <location>
        <begin position="163"/>
        <end position="208"/>
    </location>
</feature>
<dbReference type="Proteomes" id="UP001187682">
    <property type="component" value="Unassembled WGS sequence"/>
</dbReference>
<dbReference type="SUPFAM" id="SSF49503">
    <property type="entry name" value="Cupredoxins"/>
    <property type="match status" value="1"/>
</dbReference>
<dbReference type="PANTHER" id="PTHR34883">
    <property type="entry name" value="SERINE-RICH PROTEIN, PUTATIVE-RELATED-RELATED"/>
    <property type="match status" value="1"/>
</dbReference>
<dbReference type="InterPro" id="IPR008972">
    <property type="entry name" value="Cupredoxin"/>
</dbReference>
<reference evidence="3" key="1">
    <citation type="submission" date="2018-03" db="EMBL/GenBank/DDBJ databases">
        <authorList>
            <person name="Guldener U."/>
        </authorList>
    </citation>
    <scope>NUCLEOTIDE SEQUENCE</scope>
</reference>
<feature type="compositionally biased region" description="Low complexity" evidence="1">
    <location>
        <begin position="199"/>
        <end position="208"/>
    </location>
</feature>
<proteinExistence type="predicted"/>
<evidence type="ECO:0000313" key="4">
    <source>
        <dbReference type="Proteomes" id="UP001187682"/>
    </source>
</evidence>
<accession>A0AAE8ST45</accession>
<dbReference type="Gene3D" id="2.60.40.420">
    <property type="entry name" value="Cupredoxins - blue copper proteins"/>
    <property type="match status" value="1"/>
</dbReference>
<protein>
    <recommendedName>
        <fullName evidence="5">Extracellular serine-rich protein</fullName>
    </recommendedName>
</protein>
<comment type="caution">
    <text evidence="3">The sequence shown here is derived from an EMBL/GenBank/DDBJ whole genome shotgun (WGS) entry which is preliminary data.</text>
</comment>
<dbReference type="CDD" id="cd00920">
    <property type="entry name" value="Cupredoxin"/>
    <property type="match status" value="1"/>
</dbReference>
<evidence type="ECO:0000256" key="2">
    <source>
        <dbReference type="SAM" id="SignalP"/>
    </source>
</evidence>
<feature type="signal peptide" evidence="2">
    <location>
        <begin position="1"/>
        <end position="20"/>
    </location>
</feature>
<evidence type="ECO:0000313" key="3">
    <source>
        <dbReference type="EMBL" id="SPO00101.1"/>
    </source>
</evidence>
<keyword evidence="4" id="KW-1185">Reference proteome</keyword>
<feature type="compositionally biased region" description="Low complexity" evidence="1">
    <location>
        <begin position="174"/>
        <end position="192"/>
    </location>
</feature>
<keyword evidence="2" id="KW-0732">Signal</keyword>
<sequence length="246" mass="24752">MKLSTSLAVLGITAATKVSAEVFVVKTLSKPSFQFSPNIVFAEVGDYVEFHFGPKNHSVAQGSFSKACAPPHSGGFFSGYIPVEEGEGDKVFKILIENKDPIAFYCTQGTHCATGMYGIVNPTKEASGQAYFALVSELGQQKAVEPARAAPFGGALIDNPNLAGNGSSTKTDADGASGTATATGGFTTNPSVVDPPPTGTSTGPVVTGADVAAGSEETDGSGSAGALVRAPTVGFAAALGLALLLA</sequence>
<dbReference type="InterPro" id="IPR052953">
    <property type="entry name" value="Ser-rich/MCO-related"/>
</dbReference>
<evidence type="ECO:0008006" key="5">
    <source>
        <dbReference type="Google" id="ProtNLM"/>
    </source>
</evidence>
<dbReference type="AlphaFoldDB" id="A0AAE8ST45"/>
<feature type="chain" id="PRO_5042097551" description="Extracellular serine-rich protein" evidence="2">
    <location>
        <begin position="21"/>
        <end position="246"/>
    </location>
</feature>
<organism evidence="3 4">
    <name type="scientific">Cephalotrichum gorgonifer</name>
    <dbReference type="NCBI Taxonomy" id="2041049"/>
    <lineage>
        <taxon>Eukaryota</taxon>
        <taxon>Fungi</taxon>
        <taxon>Dikarya</taxon>
        <taxon>Ascomycota</taxon>
        <taxon>Pezizomycotina</taxon>
        <taxon>Sordariomycetes</taxon>
        <taxon>Hypocreomycetidae</taxon>
        <taxon>Microascales</taxon>
        <taxon>Microascaceae</taxon>
        <taxon>Cephalotrichum</taxon>
    </lineage>
</organism>